<evidence type="ECO:0000313" key="2">
    <source>
        <dbReference type="EMBL" id="CAE6926557.1"/>
    </source>
</evidence>
<comment type="caution">
    <text evidence="2">The sequence shown here is derived from an EMBL/GenBank/DDBJ whole genome shotgun (WGS) entry which is preliminary data.</text>
</comment>
<accession>A0A812GT05</accession>
<dbReference type="Proteomes" id="UP000604046">
    <property type="component" value="Unassembled WGS sequence"/>
</dbReference>
<name>A0A812GT05_9DINO</name>
<gene>
    <name evidence="2" type="primary">Ift81</name>
    <name evidence="2" type="ORF">SNAT2548_LOCUS673</name>
</gene>
<reference evidence="2" key="1">
    <citation type="submission" date="2021-02" db="EMBL/GenBank/DDBJ databases">
        <authorList>
            <person name="Dougan E. K."/>
            <person name="Rhodes N."/>
            <person name="Thang M."/>
            <person name="Chan C."/>
        </authorList>
    </citation>
    <scope>NUCLEOTIDE SEQUENCE</scope>
</reference>
<evidence type="ECO:0000256" key="1">
    <source>
        <dbReference type="SAM" id="MobiDB-lite"/>
    </source>
</evidence>
<keyword evidence="3" id="KW-1185">Reference proteome</keyword>
<feature type="region of interest" description="Disordered" evidence="1">
    <location>
        <begin position="21"/>
        <end position="42"/>
    </location>
</feature>
<dbReference type="AlphaFoldDB" id="A0A812GT05"/>
<proteinExistence type="predicted"/>
<dbReference type="OrthoDB" id="10356741at2759"/>
<protein>
    <submittedName>
        <fullName evidence="2">Ift81 protein</fullName>
    </submittedName>
</protein>
<sequence>MSWLAPLAEEISERILEELDESTPWASSLKPDGFMNDKDDSEEQGARTVLIFDWDDTLLPTTACTADMRAEPSDEQRPALEAHAQLVSKTLRLASSIGRVGIVTLAASLGGS</sequence>
<organism evidence="2 3">
    <name type="scientific">Symbiodinium natans</name>
    <dbReference type="NCBI Taxonomy" id="878477"/>
    <lineage>
        <taxon>Eukaryota</taxon>
        <taxon>Sar</taxon>
        <taxon>Alveolata</taxon>
        <taxon>Dinophyceae</taxon>
        <taxon>Suessiales</taxon>
        <taxon>Symbiodiniaceae</taxon>
        <taxon>Symbiodinium</taxon>
    </lineage>
</organism>
<dbReference type="EMBL" id="CAJNDS010000033">
    <property type="protein sequence ID" value="CAE6926557.1"/>
    <property type="molecule type" value="Genomic_DNA"/>
</dbReference>
<evidence type="ECO:0000313" key="3">
    <source>
        <dbReference type="Proteomes" id="UP000604046"/>
    </source>
</evidence>